<dbReference type="SUPFAM" id="SSF56601">
    <property type="entry name" value="beta-lactamase/transpeptidase-like"/>
    <property type="match status" value="1"/>
</dbReference>
<dbReference type="RefSeq" id="WP_101678714.1">
    <property type="nucleotide sequence ID" value="NZ_CAMIHY010000007.1"/>
</dbReference>
<organism evidence="3 4">
    <name type="scientific">Corynebacterium pyruviciproducens</name>
    <dbReference type="NCBI Taxonomy" id="598660"/>
    <lineage>
        <taxon>Bacteria</taxon>
        <taxon>Bacillati</taxon>
        <taxon>Actinomycetota</taxon>
        <taxon>Actinomycetes</taxon>
        <taxon>Mycobacteriales</taxon>
        <taxon>Corynebacteriaceae</taxon>
        <taxon>Corynebacterium</taxon>
    </lineage>
</organism>
<gene>
    <name evidence="3" type="primary">dacB</name>
    <name evidence="3" type="ORF">CYJ47_01015</name>
</gene>
<accession>A0AAF0YWB0</accession>
<reference evidence="3" key="2">
    <citation type="submission" date="2023-10" db="EMBL/GenBank/DDBJ databases">
        <authorList>
            <person name="Choi B."/>
        </authorList>
    </citation>
    <scope>NUCLEOTIDE SEQUENCE</scope>
    <source>
        <strain evidence="3">UMB0763</strain>
    </source>
</reference>
<dbReference type="PANTHER" id="PTHR30023">
    <property type="entry name" value="D-ALANYL-D-ALANINE CARBOXYPEPTIDASE"/>
    <property type="match status" value="1"/>
</dbReference>
<dbReference type="Pfam" id="PF02113">
    <property type="entry name" value="Peptidase_S13"/>
    <property type="match status" value="2"/>
</dbReference>
<evidence type="ECO:0000256" key="2">
    <source>
        <dbReference type="ARBA" id="ARBA00022801"/>
    </source>
</evidence>
<evidence type="ECO:0000256" key="1">
    <source>
        <dbReference type="ARBA" id="ARBA00006096"/>
    </source>
</evidence>
<keyword evidence="2 3" id="KW-0378">Hydrolase</keyword>
<dbReference type="GO" id="GO:0006508">
    <property type="term" value="P:proteolysis"/>
    <property type="evidence" value="ECO:0007669"/>
    <property type="project" value="InterPro"/>
</dbReference>
<evidence type="ECO:0000313" key="4">
    <source>
        <dbReference type="Proteomes" id="UP000234560"/>
    </source>
</evidence>
<dbReference type="GO" id="GO:0000270">
    <property type="term" value="P:peptidoglycan metabolic process"/>
    <property type="evidence" value="ECO:0007669"/>
    <property type="project" value="TreeGrafter"/>
</dbReference>
<sequence length="414" mass="42402">MRRKGLFIGAIVAVLAVVAAVVVVAVVAATRATTVEPGLVAPTAREVAVPAHREGPVNPAQAEELEALSADPALGEFFGIVTDVQTGETVWEKNADTPGRPASVTKILTATAAVNALPADHRVVTEVFRSGDTSYIKAGGDVWLADASLDALAHLIETPVVALDTSVWAGFETIVPSWDPADVDGGFVAPMEPAMINGARIGAETGDVPRSHTPAADVLGAVAARAGAEPAGIAHVPEGATKVGEVHSPRLDDRLAAMMDHSDNVMAEAIGRELAVATGAESPVAGVEAQLATLGIPTEGLILNDCSGLSKDNRIAPRTIDVALYQAATHPELLPVLRSLPVAYGSGTLAERFGGKDGQGWVRAKTGTLDATSGLAGTVTGEDGSVYTFAFISNGSDILAARESLDTLASALRK</sequence>
<name>A0AAF0YWB0_9CORY</name>
<dbReference type="EMBL" id="CP136958">
    <property type="protein sequence ID" value="WOT02393.1"/>
    <property type="molecule type" value="Genomic_DNA"/>
</dbReference>
<dbReference type="InterPro" id="IPR000667">
    <property type="entry name" value="Peptidase_S13"/>
</dbReference>
<dbReference type="PRINTS" id="PR00922">
    <property type="entry name" value="DADACBPTASE3"/>
</dbReference>
<proteinExistence type="inferred from homology"/>
<dbReference type="KEGG" id="cpyr:CYJ47_01015"/>
<keyword evidence="3" id="KW-0121">Carboxypeptidase</keyword>
<dbReference type="PANTHER" id="PTHR30023:SF0">
    <property type="entry name" value="PENICILLIN-SENSITIVE CARBOXYPEPTIDASE A"/>
    <property type="match status" value="1"/>
</dbReference>
<dbReference type="AlphaFoldDB" id="A0AAF0YWB0"/>
<comment type="similarity">
    <text evidence="1">Belongs to the peptidase S13 family.</text>
</comment>
<dbReference type="Proteomes" id="UP000234560">
    <property type="component" value="Chromosome"/>
</dbReference>
<dbReference type="EC" id="3.4.16.4" evidence="3"/>
<dbReference type="Gene3D" id="3.40.710.10">
    <property type="entry name" value="DD-peptidase/beta-lactamase superfamily"/>
    <property type="match status" value="2"/>
</dbReference>
<keyword evidence="3" id="KW-0645">Protease</keyword>
<protein>
    <submittedName>
        <fullName evidence="3">D-alanyl-D-alanine carboxypeptidase/D-alanyl-D-alanine-endopeptidase</fullName>
        <ecNumber evidence="3">3.4.16.4</ecNumber>
    </submittedName>
</protein>
<reference evidence="3" key="1">
    <citation type="submission" date="2017-12" db="EMBL/GenBank/DDBJ databases">
        <authorList>
            <person name="Thomas-White K."/>
            <person name="Wolfe A.J."/>
        </authorList>
    </citation>
    <scope>NUCLEOTIDE SEQUENCE</scope>
    <source>
        <strain evidence="3">UMB0763</strain>
    </source>
</reference>
<dbReference type="GO" id="GO:0009002">
    <property type="term" value="F:serine-type D-Ala-D-Ala carboxypeptidase activity"/>
    <property type="evidence" value="ECO:0007669"/>
    <property type="project" value="UniProtKB-EC"/>
</dbReference>
<dbReference type="NCBIfam" id="TIGR00666">
    <property type="entry name" value="PBP4"/>
    <property type="match status" value="1"/>
</dbReference>
<evidence type="ECO:0000313" key="3">
    <source>
        <dbReference type="EMBL" id="WOT02393.1"/>
    </source>
</evidence>
<dbReference type="InterPro" id="IPR012338">
    <property type="entry name" value="Beta-lactam/transpept-like"/>
</dbReference>